<dbReference type="Gene3D" id="3.40.50.300">
    <property type="entry name" value="P-loop containing nucleotide triphosphate hydrolases"/>
    <property type="match status" value="1"/>
</dbReference>
<dbReference type="InterPro" id="IPR036291">
    <property type="entry name" value="NAD(P)-bd_dom_sf"/>
</dbReference>
<evidence type="ECO:0000256" key="6">
    <source>
        <dbReference type="ARBA" id="ARBA00023002"/>
    </source>
</evidence>
<evidence type="ECO:0000259" key="9">
    <source>
        <dbReference type="PROSITE" id="PS00623"/>
    </source>
</evidence>
<evidence type="ECO:0000313" key="10">
    <source>
        <dbReference type="EMBL" id="KAB5596398.1"/>
    </source>
</evidence>
<dbReference type="InterPro" id="IPR006140">
    <property type="entry name" value="D-isomer_DH_NAD-bd"/>
</dbReference>
<dbReference type="GO" id="GO:0051287">
    <property type="term" value="F:NAD binding"/>
    <property type="evidence" value="ECO:0007669"/>
    <property type="project" value="InterPro"/>
</dbReference>
<evidence type="ECO:0000256" key="8">
    <source>
        <dbReference type="SAM" id="MobiDB-lite"/>
    </source>
</evidence>
<comment type="similarity">
    <text evidence="2 7">Belongs to the GMC oxidoreductase family.</text>
</comment>
<dbReference type="Proteomes" id="UP000383932">
    <property type="component" value="Unassembled WGS sequence"/>
</dbReference>
<dbReference type="InterPro" id="IPR000172">
    <property type="entry name" value="GMC_OxRdtase_N"/>
</dbReference>
<dbReference type="InterPro" id="IPR012132">
    <property type="entry name" value="GMC_OxRdtase"/>
</dbReference>
<dbReference type="GO" id="GO:0052381">
    <property type="term" value="F:tRNA dimethylallyltransferase activity"/>
    <property type="evidence" value="ECO:0007669"/>
    <property type="project" value="InterPro"/>
</dbReference>
<dbReference type="Gene3D" id="3.30.160.60">
    <property type="entry name" value="Classic Zinc Finger"/>
    <property type="match status" value="1"/>
</dbReference>
<dbReference type="SUPFAM" id="SSF54373">
    <property type="entry name" value="FAD-linked reductases, C-terminal domain"/>
    <property type="match status" value="1"/>
</dbReference>
<dbReference type="SUPFAM" id="SSF52540">
    <property type="entry name" value="P-loop containing nucleoside triphosphate hydrolases"/>
    <property type="match status" value="1"/>
</dbReference>
<gene>
    <name evidence="10" type="ORF">CTheo_35</name>
</gene>
<dbReference type="SUPFAM" id="SSF51905">
    <property type="entry name" value="FAD/NAD(P)-binding domain"/>
    <property type="match status" value="1"/>
</dbReference>
<comment type="caution">
    <text evidence="10">The sequence shown here is derived from an EMBL/GenBank/DDBJ whole genome shotgun (WGS) entry which is preliminary data.</text>
</comment>
<feature type="compositionally biased region" description="Basic residues" evidence="8">
    <location>
        <begin position="1396"/>
        <end position="1405"/>
    </location>
</feature>
<evidence type="ECO:0000256" key="5">
    <source>
        <dbReference type="ARBA" id="ARBA00022827"/>
    </source>
</evidence>
<dbReference type="GO" id="GO:0016616">
    <property type="term" value="F:oxidoreductase activity, acting on the CH-OH group of donors, NAD or NADP as acceptor"/>
    <property type="evidence" value="ECO:0007669"/>
    <property type="project" value="InterPro"/>
</dbReference>
<keyword evidence="11" id="KW-1185">Reference proteome</keyword>
<dbReference type="PROSITE" id="PS00623">
    <property type="entry name" value="GMC_OXRED_1"/>
    <property type="match status" value="1"/>
</dbReference>
<dbReference type="Gene3D" id="3.30.560.10">
    <property type="entry name" value="Glucose Oxidase, domain 3"/>
    <property type="match status" value="1"/>
</dbReference>
<evidence type="ECO:0000256" key="2">
    <source>
        <dbReference type="ARBA" id="ARBA00010790"/>
    </source>
</evidence>
<dbReference type="Gene3D" id="3.40.50.720">
    <property type="entry name" value="NAD(P)-binding Rossmann-like Domain"/>
    <property type="match status" value="2"/>
</dbReference>
<dbReference type="GO" id="GO:0050660">
    <property type="term" value="F:flavin adenine dinucleotide binding"/>
    <property type="evidence" value="ECO:0007669"/>
    <property type="project" value="InterPro"/>
</dbReference>
<protein>
    <recommendedName>
        <fullName evidence="9">Glucose-methanol-choline oxidoreductase N-terminal domain-containing protein</fullName>
    </recommendedName>
</protein>
<feature type="compositionally biased region" description="Basic and acidic residues" evidence="8">
    <location>
        <begin position="1406"/>
        <end position="1423"/>
    </location>
</feature>
<evidence type="ECO:0000256" key="3">
    <source>
        <dbReference type="ARBA" id="ARBA00022630"/>
    </source>
</evidence>
<proteinExistence type="inferred from homology"/>
<dbReference type="GO" id="GO:0008033">
    <property type="term" value="P:tRNA processing"/>
    <property type="evidence" value="ECO:0007669"/>
    <property type="project" value="InterPro"/>
</dbReference>
<evidence type="ECO:0000313" key="11">
    <source>
        <dbReference type="Proteomes" id="UP000383932"/>
    </source>
</evidence>
<dbReference type="InterPro" id="IPR007867">
    <property type="entry name" value="GMC_OxRtase_C"/>
</dbReference>
<feature type="region of interest" description="Disordered" evidence="8">
    <location>
        <begin position="1395"/>
        <end position="1423"/>
    </location>
</feature>
<evidence type="ECO:0000256" key="1">
    <source>
        <dbReference type="ARBA" id="ARBA00001974"/>
    </source>
</evidence>
<sequence>MSSILRRAVIICADIDKIKTNDRLKRLGNHCHISVRHTLLLVTSSSRQALINDFKRLAAERQPQVVVFFPGFIGYAAGRWDKELFLPLAKDLKLVAGSGAGYDHVDVNYLTQIGAYYANSPVAVSEPTAMTTVSLILQVTRATTQAEMTLRKGQWNKGLEYTDDIRDLTIGIIGNGRIGQSWVLKLVQKKLQALGVGKCLYTNRHRLPPSGENGAIYKPFDQLLAESDLVTLHCPLTEAKETRHLLSDKQFALMKRGAYIVNTIIDEDALVRAMKNDQIARVGLDVFENEPEVHPYLMTSERATLLPHRGSSVKRMLHDVEDECLGKIMSKAGLTLDVRKRRTYDYVIVGGGVVGLVIAARLSEDPNIHVAVLEAGGYVSGDSRVCVPAYFWKTHGDPEFDWMFKTVPQSSVNGRRIPLPRGRTLGGTSVINTMTWFRGIREDYDALSELGNSEWGWDDWVPYFCKSETAHPPPDDIWAQENAATFEPQVSGTTGPLQRSFVPWLGDTHIPFLKSFENLGIGPNPKANAGHNIGTFTVTATVDPKTSGRSSATTAYFEPNAARHNLHILVGAHANRVLFHPTTDSLSGHRAIGVEFIHSGTSLQVNASREVIVCADWPILNAAVSGIGCPRRLQALGIVNLVDLPGVGENLQDHLLVPSTFELKDKSTITGDVLRNAEFAKRELERYKRQGGGMLASIHSAFSMIPLGNFVPTHLGDRLDTMLSRLERDSQHSGHQKILKIQRRWLRDPNRGQLEVMHVPEFCTPGASEPLDSNRYVSLLSVLMQPVSRGGVHAASADPLQPPVIDPRYYDHQFDLEMMVAGLKYAQKVASTEPLASLILKPVDPRPDQLSDKELENYAKALLESAHHPIGTNSMMPREDGGVVDSKLKVYGTENLSCGWKHIPTQYVMPSPGNSVCVGGEGEGFTRSRPYSVIQTLGVYFGSSVMFAFGKRVIFSRIFSQSQRSLSKMSEFLPLVAVVGSTGVGKSRLSIELASAVRDGLFPTARSWKGSKIINADAMQAYKGLDLVTNKISKHEMNGIEHVLFDFRELHEEYIVTDWVANAIFEINAAHATNQLPVVVGGTTYWLQHLLFSNRLTSLEDAMNGSPFPSQIADTTSVPDLPSSLRRLFDNLPPRGDDVDETTAFDLHVLLSHLDPATAARWHWKDSRKVLRSLNIIKESNTTVRDAYDAQPDPLARFPTIIFWLYMSPADLNPMLDSRVDKMPRAGLREEVEYMRSIVPGVDSKIQMAGLNQAIGYKEFDAYLKDPNRPQVEFDRGVEQMKLATRQYATRQIKWLKARLLPAILASRDTHIVILELKDPTTWSETILKPSIECLRDFLNGFKPLKTEPPELLQSFMREIGSAPPTNERRKVTCDVCTTDPRKPVMLDEKLEWDKHKKSRAHRRKENRDSRKEQQMSKRDEVRLQRASFRDGLEFEGVLLA</sequence>
<keyword evidence="6" id="KW-0560">Oxidoreductase</keyword>
<reference evidence="10 11" key="1">
    <citation type="journal article" date="2019" name="Fungal Biol. Biotechnol.">
        <title>Draft genome sequence of fastidious pathogen Ceratobasidium theobromae, which causes vascular-streak dieback in Theobroma cacao.</title>
        <authorList>
            <person name="Ali S.S."/>
            <person name="Asman A."/>
            <person name="Shao J."/>
            <person name="Firmansyah A.P."/>
            <person name="Susilo A.W."/>
            <person name="Rosmana A."/>
            <person name="McMahon P."/>
            <person name="Junaid M."/>
            <person name="Guest D."/>
            <person name="Kheng T.Y."/>
            <person name="Meinhardt L.W."/>
            <person name="Bailey B.A."/>
        </authorList>
    </citation>
    <scope>NUCLEOTIDE SEQUENCE [LARGE SCALE GENOMIC DNA]</scope>
    <source>
        <strain evidence="10 11">CT2</strain>
    </source>
</reference>
<dbReference type="SUPFAM" id="SSF52283">
    <property type="entry name" value="Formate/glycerate dehydrogenase catalytic domain-like"/>
    <property type="match status" value="1"/>
</dbReference>
<dbReference type="Pfam" id="PF01715">
    <property type="entry name" value="IPPT"/>
    <property type="match status" value="1"/>
</dbReference>
<dbReference type="Gene3D" id="1.10.20.140">
    <property type="match status" value="1"/>
</dbReference>
<dbReference type="EMBL" id="SSOP01000001">
    <property type="protein sequence ID" value="KAB5596398.1"/>
    <property type="molecule type" value="Genomic_DNA"/>
</dbReference>
<dbReference type="InterPro" id="IPR027417">
    <property type="entry name" value="P-loop_NTPase"/>
</dbReference>
<dbReference type="InterPro" id="IPR018022">
    <property type="entry name" value="IPT"/>
</dbReference>
<dbReference type="Pfam" id="PF00732">
    <property type="entry name" value="GMC_oxred_N"/>
    <property type="match status" value="1"/>
</dbReference>
<name>A0A5N5QXI8_9AGAM</name>
<dbReference type="SUPFAM" id="SSF51735">
    <property type="entry name" value="NAD(P)-binding Rossmann-fold domains"/>
    <property type="match status" value="1"/>
</dbReference>
<evidence type="ECO:0000256" key="7">
    <source>
        <dbReference type="RuleBase" id="RU003968"/>
    </source>
</evidence>
<feature type="domain" description="Glucose-methanol-choline oxidoreductase N-terminal" evidence="9">
    <location>
        <begin position="422"/>
        <end position="445"/>
    </location>
</feature>
<organism evidence="10 11">
    <name type="scientific">Ceratobasidium theobromae</name>
    <dbReference type="NCBI Taxonomy" id="1582974"/>
    <lineage>
        <taxon>Eukaryota</taxon>
        <taxon>Fungi</taxon>
        <taxon>Dikarya</taxon>
        <taxon>Basidiomycota</taxon>
        <taxon>Agaricomycotina</taxon>
        <taxon>Agaricomycetes</taxon>
        <taxon>Cantharellales</taxon>
        <taxon>Ceratobasidiaceae</taxon>
        <taxon>Ceratobasidium</taxon>
    </lineage>
</organism>
<accession>A0A5N5QXI8</accession>
<dbReference type="InterPro" id="IPR036188">
    <property type="entry name" value="FAD/NAD-bd_sf"/>
</dbReference>
<dbReference type="Pfam" id="PF05199">
    <property type="entry name" value="GMC_oxred_C"/>
    <property type="match status" value="1"/>
</dbReference>
<dbReference type="PANTHER" id="PTHR11552">
    <property type="entry name" value="GLUCOSE-METHANOL-CHOLINE GMC OXIDOREDUCTASE"/>
    <property type="match status" value="1"/>
</dbReference>
<keyword evidence="4" id="KW-0732">Signal</keyword>
<keyword evidence="5 7" id="KW-0274">FAD</keyword>
<dbReference type="Gene3D" id="3.50.50.60">
    <property type="entry name" value="FAD/NAD(P)-binding domain"/>
    <property type="match status" value="1"/>
</dbReference>
<keyword evidence="3 7" id="KW-0285">Flavoprotein</keyword>
<dbReference type="OrthoDB" id="269227at2759"/>
<dbReference type="HAMAP" id="MF_00185">
    <property type="entry name" value="IPP_trans"/>
    <property type="match status" value="1"/>
</dbReference>
<evidence type="ECO:0000256" key="4">
    <source>
        <dbReference type="ARBA" id="ARBA00022729"/>
    </source>
</evidence>
<comment type="cofactor">
    <cofactor evidence="1">
        <name>FAD</name>
        <dbReference type="ChEBI" id="CHEBI:57692"/>
    </cofactor>
</comment>
<dbReference type="PANTHER" id="PTHR11552:SF201">
    <property type="entry name" value="GLUCOSE-METHANOL-CHOLINE OXIDOREDUCTASE N-TERMINAL DOMAIN-CONTAINING PROTEIN"/>
    <property type="match status" value="1"/>
</dbReference>
<dbReference type="Pfam" id="PF02826">
    <property type="entry name" value="2-Hacid_dh_C"/>
    <property type="match status" value="1"/>
</dbReference>